<feature type="signal peptide" evidence="4">
    <location>
        <begin position="1"/>
        <end position="20"/>
    </location>
</feature>
<keyword evidence="7" id="KW-1185">Reference proteome</keyword>
<evidence type="ECO:0000259" key="5">
    <source>
        <dbReference type="PROSITE" id="PS51007"/>
    </source>
</evidence>
<keyword evidence="4" id="KW-0732">Signal</keyword>
<dbReference type="PROSITE" id="PS51007">
    <property type="entry name" value="CYTC"/>
    <property type="match status" value="1"/>
</dbReference>
<feature type="chain" id="PRO_5046779105" description="Cytochrome c domain-containing protein" evidence="4">
    <location>
        <begin position="21"/>
        <end position="342"/>
    </location>
</feature>
<keyword evidence="2 3" id="KW-0408">Iron</keyword>
<gene>
    <name evidence="6" type="ORF">KCG45_00915</name>
</gene>
<comment type="caution">
    <text evidence="6">The sequence shown here is derived from an EMBL/GenBank/DDBJ whole genome shotgun (WGS) entry which is preliminary data.</text>
</comment>
<organism evidence="6 7">
    <name type="scientific">Erythrobacter ani</name>
    <dbReference type="NCBI Taxonomy" id="2827235"/>
    <lineage>
        <taxon>Bacteria</taxon>
        <taxon>Pseudomonadati</taxon>
        <taxon>Pseudomonadota</taxon>
        <taxon>Alphaproteobacteria</taxon>
        <taxon>Sphingomonadales</taxon>
        <taxon>Erythrobacteraceae</taxon>
        <taxon>Erythrobacter/Porphyrobacter group</taxon>
        <taxon>Erythrobacter</taxon>
    </lineage>
</organism>
<protein>
    <recommendedName>
        <fullName evidence="5">Cytochrome c domain-containing protein</fullName>
    </recommendedName>
</protein>
<evidence type="ECO:0000256" key="1">
    <source>
        <dbReference type="ARBA" id="ARBA00022723"/>
    </source>
</evidence>
<evidence type="ECO:0000313" key="6">
    <source>
        <dbReference type="EMBL" id="MBV7264734.1"/>
    </source>
</evidence>
<proteinExistence type="predicted"/>
<dbReference type="InterPro" id="IPR009056">
    <property type="entry name" value="Cyt_c-like_dom"/>
</dbReference>
<feature type="domain" description="Cytochrome c" evidence="5">
    <location>
        <begin position="157"/>
        <end position="335"/>
    </location>
</feature>
<keyword evidence="1 3" id="KW-0479">Metal-binding</keyword>
<dbReference type="InterPro" id="IPR022269">
    <property type="entry name" value="SO_2930-like_C"/>
</dbReference>
<dbReference type="RefSeq" id="WP_218315277.1">
    <property type="nucleotide sequence ID" value="NZ_JAGSPB010000001.1"/>
</dbReference>
<name>A0ABS6SIA1_9SPHN</name>
<keyword evidence="3" id="KW-0349">Heme</keyword>
<evidence type="ECO:0000313" key="7">
    <source>
        <dbReference type="Proteomes" id="UP000699975"/>
    </source>
</evidence>
<dbReference type="Proteomes" id="UP000699975">
    <property type="component" value="Unassembled WGS sequence"/>
</dbReference>
<evidence type="ECO:0000256" key="4">
    <source>
        <dbReference type="SAM" id="SignalP"/>
    </source>
</evidence>
<sequence>MRRSFALLAVSALAFGGAIAGRAFPPPQVNDYVIAGDTLPRALADFGFFADSAGREAVSGVTSYSLNTPLFSDGADKLRYIYLPAGTEMSADGDGLLQFPVGAAIIKTFAFGEGDEQRFIETRVLLHRADGWTALPYRWDDAQSEAKLALAGARLPITTPAGEQISYRIPNKNECKTCHSKDGEVIPIGPKARNLSAEWLSAMVESGQLDAFPEGADMLPDWNRRGEKATTSLARAYLDVNCAHCHQPGGGASNSGLDLRWEQHDPHALGVRKPPVAAGRGAGGHTVSIAPGDPDSSILVYRMNSAEPGIAMPELGRSTIDHDGVEVVRRWIAEMSGTEITQ</sequence>
<dbReference type="EMBL" id="JAGSPB010000001">
    <property type="protein sequence ID" value="MBV7264734.1"/>
    <property type="molecule type" value="Genomic_DNA"/>
</dbReference>
<evidence type="ECO:0000256" key="2">
    <source>
        <dbReference type="ARBA" id="ARBA00023004"/>
    </source>
</evidence>
<dbReference type="NCBIfam" id="TIGR03806">
    <property type="entry name" value="chp_HNE_0200"/>
    <property type="match status" value="1"/>
</dbReference>
<accession>A0ABS6SIA1</accession>
<reference evidence="6 7" key="1">
    <citation type="submission" date="2021-04" db="EMBL/GenBank/DDBJ databases">
        <authorList>
            <person name="Pira H."/>
            <person name="Risdian C."/>
            <person name="Wink J."/>
        </authorList>
    </citation>
    <scope>NUCLEOTIDE SEQUENCE [LARGE SCALE GENOMIC DNA]</scope>
    <source>
        <strain evidence="6 7">WH131</strain>
    </source>
</reference>
<evidence type="ECO:0000256" key="3">
    <source>
        <dbReference type="PROSITE-ProRule" id="PRU00433"/>
    </source>
</evidence>